<organism evidence="3 4">
    <name type="scientific">Portunus trituberculatus</name>
    <name type="common">Swimming crab</name>
    <name type="synonym">Neptunus trituberculatus</name>
    <dbReference type="NCBI Taxonomy" id="210409"/>
    <lineage>
        <taxon>Eukaryota</taxon>
        <taxon>Metazoa</taxon>
        <taxon>Ecdysozoa</taxon>
        <taxon>Arthropoda</taxon>
        <taxon>Crustacea</taxon>
        <taxon>Multicrustacea</taxon>
        <taxon>Malacostraca</taxon>
        <taxon>Eumalacostraca</taxon>
        <taxon>Eucarida</taxon>
        <taxon>Decapoda</taxon>
        <taxon>Pleocyemata</taxon>
        <taxon>Brachyura</taxon>
        <taxon>Eubrachyura</taxon>
        <taxon>Portunoidea</taxon>
        <taxon>Portunidae</taxon>
        <taxon>Portuninae</taxon>
        <taxon>Portunus</taxon>
    </lineage>
</organism>
<dbReference type="EMBL" id="VSRR010000042">
    <property type="protein sequence ID" value="MPC08732.1"/>
    <property type="molecule type" value="Genomic_DNA"/>
</dbReference>
<comment type="caution">
    <text evidence="3">The sequence shown here is derived from an EMBL/GenBank/DDBJ whole genome shotgun (WGS) entry which is preliminary data.</text>
</comment>
<evidence type="ECO:0000313" key="3">
    <source>
        <dbReference type="EMBL" id="MPC08732.1"/>
    </source>
</evidence>
<sequence>MGNGWTSHPWRTHRHPLMVIVLDAMGVRCGLSRSLADRSHQSSAPDKDLGTQCSVLASPRWEGPARRCGGQLAASSCPHLRALFFFIGVSVSLLSSTLLLAQVARRDR</sequence>
<evidence type="ECO:0000256" key="2">
    <source>
        <dbReference type="SAM" id="SignalP"/>
    </source>
</evidence>
<name>A0A5B7CGE8_PORTR</name>
<keyword evidence="2" id="KW-0732">Signal</keyword>
<keyword evidence="1" id="KW-1133">Transmembrane helix</keyword>
<reference evidence="3 4" key="1">
    <citation type="submission" date="2019-05" db="EMBL/GenBank/DDBJ databases">
        <title>Another draft genome of Portunus trituberculatus and its Hox gene families provides insights of decapod evolution.</title>
        <authorList>
            <person name="Jeong J.-H."/>
            <person name="Song I."/>
            <person name="Kim S."/>
            <person name="Choi T."/>
            <person name="Kim D."/>
            <person name="Ryu S."/>
            <person name="Kim W."/>
        </authorList>
    </citation>
    <scope>NUCLEOTIDE SEQUENCE [LARGE SCALE GENOMIC DNA]</scope>
    <source>
        <tissue evidence="3">Muscle</tissue>
    </source>
</reference>
<feature type="chain" id="PRO_5022845224" evidence="2">
    <location>
        <begin position="33"/>
        <end position="108"/>
    </location>
</feature>
<proteinExistence type="predicted"/>
<keyword evidence="1" id="KW-0812">Transmembrane</keyword>
<evidence type="ECO:0000256" key="1">
    <source>
        <dbReference type="SAM" id="Phobius"/>
    </source>
</evidence>
<keyword evidence="1" id="KW-0472">Membrane</keyword>
<dbReference type="AlphaFoldDB" id="A0A5B7CGE8"/>
<keyword evidence="4" id="KW-1185">Reference proteome</keyword>
<protein>
    <submittedName>
        <fullName evidence="3">Uncharacterized protein</fullName>
    </submittedName>
</protein>
<evidence type="ECO:0000313" key="4">
    <source>
        <dbReference type="Proteomes" id="UP000324222"/>
    </source>
</evidence>
<dbReference type="Proteomes" id="UP000324222">
    <property type="component" value="Unassembled WGS sequence"/>
</dbReference>
<feature type="transmembrane region" description="Helical" evidence="1">
    <location>
        <begin position="82"/>
        <end position="101"/>
    </location>
</feature>
<accession>A0A5B7CGE8</accession>
<feature type="signal peptide" evidence="2">
    <location>
        <begin position="1"/>
        <end position="32"/>
    </location>
</feature>
<gene>
    <name evidence="3" type="ORF">E2C01_001326</name>
</gene>